<comment type="caution">
    <text evidence="4">The sequence shown here is derived from an EMBL/GenBank/DDBJ whole genome shotgun (WGS) entry which is preliminary data.</text>
</comment>
<dbReference type="SUPFAM" id="SSF88697">
    <property type="entry name" value="PUA domain-like"/>
    <property type="match status" value="1"/>
</dbReference>
<reference evidence="4 5" key="1">
    <citation type="submission" date="2020-07" db="EMBL/GenBank/DDBJ databases">
        <authorList>
            <person name="Sun Q."/>
        </authorList>
    </citation>
    <scope>NUCLEOTIDE SEQUENCE [LARGE SCALE GENOMIC DNA]</scope>
    <source>
        <strain evidence="4 5">WYCCWR 11290</strain>
    </source>
</reference>
<evidence type="ECO:0000259" key="2">
    <source>
        <dbReference type="Pfam" id="PF04266"/>
    </source>
</evidence>
<accession>A0A7Z0UDA6</accession>
<feature type="compositionally biased region" description="Polar residues" evidence="1">
    <location>
        <begin position="129"/>
        <end position="146"/>
    </location>
</feature>
<dbReference type="RefSeq" id="WP_180695369.1">
    <property type="nucleotide sequence ID" value="NZ_JACCPJ010000002.1"/>
</dbReference>
<feature type="domain" description="ASCH" evidence="2">
    <location>
        <begin position="5"/>
        <end position="75"/>
    </location>
</feature>
<dbReference type="InterPro" id="IPR025579">
    <property type="entry name" value="DUF4357"/>
</dbReference>
<organism evidence="4 5">
    <name type="scientific">Rhizobium changzhiense</name>
    <dbReference type="NCBI Taxonomy" id="2692317"/>
    <lineage>
        <taxon>Bacteria</taxon>
        <taxon>Pseudomonadati</taxon>
        <taxon>Pseudomonadota</taxon>
        <taxon>Alphaproteobacteria</taxon>
        <taxon>Hyphomicrobiales</taxon>
        <taxon>Rhizobiaceae</taxon>
        <taxon>Rhizobium/Agrobacterium group</taxon>
        <taxon>Rhizobium</taxon>
    </lineage>
</organism>
<dbReference type="AlphaFoldDB" id="A0A7Z0UDA6"/>
<dbReference type="InterPro" id="IPR015947">
    <property type="entry name" value="PUA-like_sf"/>
</dbReference>
<evidence type="ECO:0000256" key="1">
    <source>
        <dbReference type="SAM" id="MobiDB-lite"/>
    </source>
</evidence>
<evidence type="ECO:0000313" key="5">
    <source>
        <dbReference type="Proteomes" id="UP000532162"/>
    </source>
</evidence>
<name>A0A7Z0UDA6_9HYPH</name>
<dbReference type="Pfam" id="PF04266">
    <property type="entry name" value="ASCH"/>
    <property type="match status" value="1"/>
</dbReference>
<sequence length="278" mass="30398">MRGLIIRQPWIDLILAGKKTWEMRSKATNVRGEIALIRAKSGLVFGTARLVESRAPLGRLNYMSHRDKHAIPEAMLEEVIENGWVHPWVLDQIRVLPRPVHYKHPSGAVTFVNLDPSVAAAVKSGGPVANSSAPTDHPASATSYSRPSEKIDVEATATPPSTPEIRTDNNGPTFVFRPEAAQAFGRPLPDGRFLVLKDSTAMRSGSPNVKRDAQDRDRLVREGVLVPDGDKRYRFARDHAFSSSSKAAGIIKDGNASGPSLWKHVKSGRSLKDSEALC</sequence>
<feature type="region of interest" description="Disordered" evidence="1">
    <location>
        <begin position="123"/>
        <end position="173"/>
    </location>
</feature>
<dbReference type="Pfam" id="PF14267">
    <property type="entry name" value="DUF4357"/>
    <property type="match status" value="1"/>
</dbReference>
<feature type="domain" description="DUF4357" evidence="3">
    <location>
        <begin position="216"/>
        <end position="271"/>
    </location>
</feature>
<dbReference type="Proteomes" id="UP000532162">
    <property type="component" value="Unassembled WGS sequence"/>
</dbReference>
<protein>
    <submittedName>
        <fullName evidence="4">DUF4357 domain-containing protein</fullName>
    </submittedName>
</protein>
<dbReference type="EMBL" id="JACCPJ010000002">
    <property type="protein sequence ID" value="NZD63061.1"/>
    <property type="molecule type" value="Genomic_DNA"/>
</dbReference>
<dbReference type="Gene3D" id="2.30.130.30">
    <property type="entry name" value="Hypothetical protein"/>
    <property type="match status" value="1"/>
</dbReference>
<evidence type="ECO:0000313" key="4">
    <source>
        <dbReference type="EMBL" id="NZD63061.1"/>
    </source>
</evidence>
<evidence type="ECO:0000259" key="3">
    <source>
        <dbReference type="Pfam" id="PF14267"/>
    </source>
</evidence>
<gene>
    <name evidence="4" type="ORF">HX900_18315</name>
</gene>
<dbReference type="InterPro" id="IPR007374">
    <property type="entry name" value="ASCH_domain"/>
</dbReference>
<proteinExistence type="predicted"/>